<comment type="caution">
    <text evidence="2">The sequence shown here is derived from an EMBL/GenBank/DDBJ whole genome shotgun (WGS) entry which is preliminary data.</text>
</comment>
<dbReference type="PANTHER" id="PTHR47481:SF31">
    <property type="entry name" value="OS01G0873500 PROTEIN"/>
    <property type="match status" value="1"/>
</dbReference>
<name>A0AAV6X2P3_9LAMI</name>
<accession>A0AAV6X2P3</accession>
<evidence type="ECO:0000256" key="1">
    <source>
        <dbReference type="SAM" id="MobiDB-lite"/>
    </source>
</evidence>
<dbReference type="PANTHER" id="PTHR47481">
    <property type="match status" value="1"/>
</dbReference>
<feature type="compositionally biased region" description="Basic and acidic residues" evidence="1">
    <location>
        <begin position="86"/>
        <end position="106"/>
    </location>
</feature>
<dbReference type="EMBL" id="WHWC01000008">
    <property type="protein sequence ID" value="KAG8377219.1"/>
    <property type="molecule type" value="Genomic_DNA"/>
</dbReference>
<feature type="region of interest" description="Disordered" evidence="1">
    <location>
        <begin position="22"/>
        <end position="56"/>
    </location>
</feature>
<feature type="compositionally biased region" description="Acidic residues" evidence="1">
    <location>
        <begin position="70"/>
        <end position="85"/>
    </location>
</feature>
<gene>
    <name evidence="2" type="ORF">BUALT_Bualt08G0005600</name>
</gene>
<feature type="region of interest" description="Disordered" evidence="1">
    <location>
        <begin position="70"/>
        <end position="136"/>
    </location>
</feature>
<dbReference type="AlphaFoldDB" id="A0AAV6X2P3"/>
<organism evidence="2 3">
    <name type="scientific">Buddleja alternifolia</name>
    <dbReference type="NCBI Taxonomy" id="168488"/>
    <lineage>
        <taxon>Eukaryota</taxon>
        <taxon>Viridiplantae</taxon>
        <taxon>Streptophyta</taxon>
        <taxon>Embryophyta</taxon>
        <taxon>Tracheophyta</taxon>
        <taxon>Spermatophyta</taxon>
        <taxon>Magnoliopsida</taxon>
        <taxon>eudicotyledons</taxon>
        <taxon>Gunneridae</taxon>
        <taxon>Pentapetalae</taxon>
        <taxon>asterids</taxon>
        <taxon>lamiids</taxon>
        <taxon>Lamiales</taxon>
        <taxon>Scrophulariaceae</taxon>
        <taxon>Buddlejeae</taxon>
        <taxon>Buddleja</taxon>
    </lineage>
</organism>
<feature type="compositionally biased region" description="Polar residues" evidence="1">
    <location>
        <begin position="112"/>
        <end position="122"/>
    </location>
</feature>
<keyword evidence="3" id="KW-1185">Reference proteome</keyword>
<evidence type="ECO:0008006" key="4">
    <source>
        <dbReference type="Google" id="ProtNLM"/>
    </source>
</evidence>
<evidence type="ECO:0000313" key="3">
    <source>
        <dbReference type="Proteomes" id="UP000826271"/>
    </source>
</evidence>
<reference evidence="2" key="1">
    <citation type="submission" date="2019-10" db="EMBL/GenBank/DDBJ databases">
        <authorList>
            <person name="Zhang R."/>
            <person name="Pan Y."/>
            <person name="Wang J."/>
            <person name="Ma R."/>
            <person name="Yu S."/>
        </authorList>
    </citation>
    <scope>NUCLEOTIDE SEQUENCE</scope>
    <source>
        <strain evidence="2">LA-IB0</strain>
        <tissue evidence="2">Leaf</tissue>
    </source>
</reference>
<evidence type="ECO:0000313" key="2">
    <source>
        <dbReference type="EMBL" id="KAG8377219.1"/>
    </source>
</evidence>
<protein>
    <recommendedName>
        <fullName evidence="4">Retrotransposon Copia-like N-terminal domain-containing protein</fullName>
    </recommendedName>
</protein>
<proteinExistence type="predicted"/>
<sequence length="273" mass="30755">MAFWKWRMLLTRLAAKVDVSPISPRMLPPPSPRVHGDNEKTKKGKRAWKTAEGEVKSDLRKYRSVIDVEYENDDGDKDVGDDEGEQDVHNDEGKKDMESDDGRSSEFEEPALSTTIESSPSATTTPNPQPPLTTLFPNPLTQIHHFLSIKLTSKNYLLWKTQILPLNKGLRLVSHIDIASSPPPSHHLHPDSHTFVPNPVFSHWEQQDNLLMSALLNFLTEEVIPLVVGASTSQAIWRTVERAFVSPSQARIMQLRLKLQNIKQGDSSIQSNL</sequence>
<dbReference type="Proteomes" id="UP000826271">
    <property type="component" value="Unassembled WGS sequence"/>
</dbReference>